<proteinExistence type="predicted"/>
<dbReference type="Proteomes" id="UP000784294">
    <property type="component" value="Unassembled WGS sequence"/>
</dbReference>
<feature type="region of interest" description="Disordered" evidence="1">
    <location>
        <begin position="57"/>
        <end position="155"/>
    </location>
</feature>
<organism evidence="2 3">
    <name type="scientific">Protopolystoma xenopodis</name>
    <dbReference type="NCBI Taxonomy" id="117903"/>
    <lineage>
        <taxon>Eukaryota</taxon>
        <taxon>Metazoa</taxon>
        <taxon>Spiralia</taxon>
        <taxon>Lophotrochozoa</taxon>
        <taxon>Platyhelminthes</taxon>
        <taxon>Monogenea</taxon>
        <taxon>Polyopisthocotylea</taxon>
        <taxon>Polystomatidea</taxon>
        <taxon>Polystomatidae</taxon>
        <taxon>Protopolystoma</taxon>
    </lineage>
</organism>
<name>A0A448X503_9PLAT</name>
<dbReference type="AlphaFoldDB" id="A0A448X503"/>
<reference evidence="2" key="1">
    <citation type="submission" date="2018-11" db="EMBL/GenBank/DDBJ databases">
        <authorList>
            <consortium name="Pathogen Informatics"/>
        </authorList>
    </citation>
    <scope>NUCLEOTIDE SEQUENCE</scope>
</reference>
<accession>A0A448X503</accession>
<keyword evidence="3" id="KW-1185">Reference proteome</keyword>
<protein>
    <submittedName>
        <fullName evidence="2">Uncharacterized protein</fullName>
    </submittedName>
</protein>
<sequence length="155" mass="17683">MILSDVRYCHRVNSLYLFLAKPSGRIKTAVPAQNIGGARRRNVADAYRHARLATRMRVDSGSSGSINDLVRATTDKEGREGIEGSESEATEPTKKKVGTKKAAKLVEKERRREEREAEERYREQQRKLEDEAIRNRKLAEEAEEKAEAERVSDIR</sequence>
<feature type="compositionally biased region" description="Basic and acidic residues" evidence="1">
    <location>
        <begin position="104"/>
        <end position="155"/>
    </location>
</feature>
<comment type="caution">
    <text evidence="2">The sequence shown here is derived from an EMBL/GenBank/DDBJ whole genome shotgun (WGS) entry which is preliminary data.</text>
</comment>
<dbReference type="EMBL" id="CAAALY010093454">
    <property type="protein sequence ID" value="VEL28241.1"/>
    <property type="molecule type" value="Genomic_DNA"/>
</dbReference>
<gene>
    <name evidence="2" type="ORF">PXEA_LOCUS21681</name>
</gene>
<evidence type="ECO:0000313" key="2">
    <source>
        <dbReference type="EMBL" id="VEL28241.1"/>
    </source>
</evidence>
<feature type="compositionally biased region" description="Basic and acidic residues" evidence="1">
    <location>
        <begin position="73"/>
        <end position="82"/>
    </location>
</feature>
<evidence type="ECO:0000256" key="1">
    <source>
        <dbReference type="SAM" id="MobiDB-lite"/>
    </source>
</evidence>
<evidence type="ECO:0000313" key="3">
    <source>
        <dbReference type="Proteomes" id="UP000784294"/>
    </source>
</evidence>